<dbReference type="Pfam" id="PF02625">
    <property type="entry name" value="XdhC_CoxI"/>
    <property type="match status" value="1"/>
</dbReference>
<proteinExistence type="predicted"/>
<gene>
    <name evidence="3" type="ORF">CCR82_09385</name>
</gene>
<evidence type="ECO:0008006" key="5">
    <source>
        <dbReference type="Google" id="ProtNLM"/>
    </source>
</evidence>
<name>A0AAJ0UFX6_HALSE</name>
<keyword evidence="4" id="KW-1185">Reference proteome</keyword>
<evidence type="ECO:0000259" key="2">
    <source>
        <dbReference type="Pfam" id="PF13478"/>
    </source>
</evidence>
<dbReference type="Proteomes" id="UP001296967">
    <property type="component" value="Unassembled WGS sequence"/>
</dbReference>
<reference evidence="3" key="1">
    <citation type="submission" date="2017-05" db="EMBL/GenBank/DDBJ databases">
        <authorList>
            <person name="Imhoff J.F."/>
            <person name="Rahn T."/>
            <person name="Kuenzel S."/>
            <person name="Neulinger S.C."/>
        </authorList>
    </citation>
    <scope>NUCLEOTIDE SEQUENCE</scope>
    <source>
        <strain evidence="3">DSM 4395</strain>
    </source>
</reference>
<feature type="domain" description="XdhC- CoxI" evidence="1">
    <location>
        <begin position="15"/>
        <end position="56"/>
    </location>
</feature>
<dbReference type="Gene3D" id="3.40.50.720">
    <property type="entry name" value="NAD(P)-binding Rossmann-like Domain"/>
    <property type="match status" value="1"/>
</dbReference>
<protein>
    <recommendedName>
        <fullName evidence="5">Xanthine dehydrogenase accessory factor</fullName>
    </recommendedName>
</protein>
<comment type="caution">
    <text evidence="3">The sequence shown here is derived from an EMBL/GenBank/DDBJ whole genome shotgun (WGS) entry which is preliminary data.</text>
</comment>
<sequence length="354" mass="37170">MIQVDQQVLEAAAGWLRAGRCVHLVTVLQTWGSSPRPAGSLWALAQEGTPDGAQGGASHPMRDGTLARLAQGDSVGSVSGGCLEDELRRHLRERGPLPRPEVLRYGVTAAEAQRFGLPCGGQVELLAESLSDPEPLEHILATLAARGRIARRVALADGAVSLVPAGRDEAELQRDESAVVRVFGPRRRVLLIGDGLIARLIAEMALALGDEVILCDPRIQDPAGWSLPGVRLETRMPDDAVRAQAVDPLSAVMTLAHDPRLDDLALLEALNAETGYVGALGSRASDAQRRERLTSLGVSAARLARLRGPIGLAIGGRTPAEIAVSAIAELIAVRNGSPLAQREPLSPAGEAATG</sequence>
<evidence type="ECO:0000259" key="1">
    <source>
        <dbReference type="Pfam" id="PF02625"/>
    </source>
</evidence>
<dbReference type="SUPFAM" id="SSF52440">
    <property type="entry name" value="PreATP-grasp domain"/>
    <property type="match status" value="1"/>
</dbReference>
<dbReference type="EMBL" id="NHSF01000056">
    <property type="protein sequence ID" value="MBK5930724.1"/>
    <property type="molecule type" value="Genomic_DNA"/>
</dbReference>
<dbReference type="InterPro" id="IPR003777">
    <property type="entry name" value="XdhC_CoxI"/>
</dbReference>
<feature type="domain" description="XdhC Rossmann" evidence="2">
    <location>
        <begin position="189"/>
        <end position="330"/>
    </location>
</feature>
<dbReference type="InterPro" id="IPR027051">
    <property type="entry name" value="XdhC_Rossmann_dom"/>
</dbReference>
<organism evidence="3 4">
    <name type="scientific">Halochromatium salexigens</name>
    <name type="common">Chromatium salexigens</name>
    <dbReference type="NCBI Taxonomy" id="49447"/>
    <lineage>
        <taxon>Bacteria</taxon>
        <taxon>Pseudomonadati</taxon>
        <taxon>Pseudomonadota</taxon>
        <taxon>Gammaproteobacteria</taxon>
        <taxon>Chromatiales</taxon>
        <taxon>Chromatiaceae</taxon>
        <taxon>Halochromatium</taxon>
    </lineage>
</organism>
<dbReference type="PANTHER" id="PTHR30388">
    <property type="entry name" value="ALDEHYDE OXIDOREDUCTASE MOLYBDENUM COFACTOR ASSEMBLY PROTEIN"/>
    <property type="match status" value="1"/>
</dbReference>
<reference evidence="3" key="2">
    <citation type="journal article" date="2020" name="Microorganisms">
        <title>Osmotic Adaptation and Compatible Solute Biosynthesis of Phototrophic Bacteria as Revealed from Genome Analyses.</title>
        <authorList>
            <person name="Imhoff J.F."/>
            <person name="Rahn T."/>
            <person name="Kunzel S."/>
            <person name="Keller A."/>
            <person name="Neulinger S.C."/>
        </authorList>
    </citation>
    <scope>NUCLEOTIDE SEQUENCE</scope>
    <source>
        <strain evidence="3">DSM 4395</strain>
    </source>
</reference>
<dbReference type="PANTHER" id="PTHR30388:SF4">
    <property type="entry name" value="MOLYBDENUM COFACTOR INSERTION CHAPERONE PAOD"/>
    <property type="match status" value="1"/>
</dbReference>
<dbReference type="RefSeq" id="WP_201245429.1">
    <property type="nucleotide sequence ID" value="NZ_NHSF01000056.1"/>
</dbReference>
<accession>A0AAJ0UFX6</accession>
<dbReference type="InterPro" id="IPR052698">
    <property type="entry name" value="MoCofactor_Util/Proc"/>
</dbReference>
<dbReference type="InterPro" id="IPR016185">
    <property type="entry name" value="PreATP-grasp_dom_sf"/>
</dbReference>
<evidence type="ECO:0000313" key="3">
    <source>
        <dbReference type="EMBL" id="MBK5930724.1"/>
    </source>
</evidence>
<dbReference type="Pfam" id="PF13478">
    <property type="entry name" value="XdhC_C"/>
    <property type="match status" value="1"/>
</dbReference>
<evidence type="ECO:0000313" key="4">
    <source>
        <dbReference type="Proteomes" id="UP001296967"/>
    </source>
</evidence>
<dbReference type="AlphaFoldDB" id="A0AAJ0UFX6"/>